<evidence type="ECO:0000259" key="1">
    <source>
        <dbReference type="Pfam" id="PF22791"/>
    </source>
</evidence>
<dbReference type="RefSeq" id="WP_392396499.1">
    <property type="nucleotide sequence ID" value="NZ_JAURTK010000051.1"/>
</dbReference>
<dbReference type="AlphaFoldDB" id="A0AB73IPS6"/>
<dbReference type="InterPro" id="IPR053895">
    <property type="entry name" value="DUF7011"/>
</dbReference>
<feature type="domain" description="DUF7011" evidence="1">
    <location>
        <begin position="53"/>
        <end position="80"/>
    </location>
</feature>
<organism evidence="2 3">
    <name type="scientific">Paraburkholderia caledonica</name>
    <dbReference type="NCBI Taxonomy" id="134536"/>
    <lineage>
        <taxon>Bacteria</taxon>
        <taxon>Pseudomonadati</taxon>
        <taxon>Pseudomonadota</taxon>
        <taxon>Betaproteobacteria</taxon>
        <taxon>Burkholderiales</taxon>
        <taxon>Burkholderiaceae</taxon>
        <taxon>Paraburkholderia</taxon>
    </lineage>
</organism>
<dbReference type="EMBL" id="JAURTK010000051">
    <property type="protein sequence ID" value="MDP9652018.1"/>
    <property type="molecule type" value="Genomic_DNA"/>
</dbReference>
<dbReference type="Proteomes" id="UP001229486">
    <property type="component" value="Unassembled WGS sequence"/>
</dbReference>
<name>A0AB73IPS6_9BURK</name>
<comment type="caution">
    <text evidence="2">The sequence shown here is derived from an EMBL/GenBank/DDBJ whole genome shotgun (WGS) entry which is preliminary data.</text>
</comment>
<sequence>MTDRSAEHGYPTAAYLYVLHLDGPALAWEYLRLLGDPALNARDAYPLWFPYHDAVVQFYPDADSPPDAYAFEFWRVPGTRPHGVLRGGKADAPVAARDHQDLVGQSPTGQPAVARQAPALHRARWRGPGWRTWPGLRAADRRNRPQSFKERCADDRHHFRFIVFSEDGAELDDLRTYTRHLMNRVEADLGTRWNGWR</sequence>
<reference evidence="2" key="1">
    <citation type="submission" date="2023-07" db="EMBL/GenBank/DDBJ databases">
        <title>Sorghum-associated microbial communities from plants grown in Nebraska, USA.</title>
        <authorList>
            <person name="Schachtman D."/>
        </authorList>
    </citation>
    <scope>NUCLEOTIDE SEQUENCE</scope>
    <source>
        <strain evidence="2">DS1061</strain>
    </source>
</reference>
<protein>
    <recommendedName>
        <fullName evidence="1">DUF7011 domain-containing protein</fullName>
    </recommendedName>
</protein>
<evidence type="ECO:0000313" key="2">
    <source>
        <dbReference type="EMBL" id="MDP9652018.1"/>
    </source>
</evidence>
<gene>
    <name evidence="2" type="ORF">J2793_007493</name>
</gene>
<evidence type="ECO:0000313" key="3">
    <source>
        <dbReference type="Proteomes" id="UP001229486"/>
    </source>
</evidence>
<dbReference type="Pfam" id="PF22791">
    <property type="entry name" value="DUF7011"/>
    <property type="match status" value="1"/>
</dbReference>
<proteinExistence type="predicted"/>
<accession>A0AB73IPS6</accession>